<proteinExistence type="predicted"/>
<gene>
    <name evidence="2" type="ORF">CEUSTIGMA_g3798.t1</name>
</gene>
<dbReference type="InterPro" id="IPR037138">
    <property type="entry name" value="His_deacetylse_dom_sf"/>
</dbReference>
<dbReference type="GO" id="GO:0005737">
    <property type="term" value="C:cytoplasm"/>
    <property type="evidence" value="ECO:0007669"/>
    <property type="project" value="TreeGrafter"/>
</dbReference>
<dbReference type="InterPro" id="IPR000286">
    <property type="entry name" value="HDACs"/>
</dbReference>
<dbReference type="PANTHER" id="PTHR10625">
    <property type="entry name" value="HISTONE DEACETYLASE HDAC1-RELATED"/>
    <property type="match status" value="1"/>
</dbReference>
<evidence type="ECO:0000313" key="2">
    <source>
        <dbReference type="EMBL" id="GAX76352.1"/>
    </source>
</evidence>
<dbReference type="STRING" id="1157962.A0A250X0D4"/>
<dbReference type="GO" id="GO:0040029">
    <property type="term" value="P:epigenetic regulation of gene expression"/>
    <property type="evidence" value="ECO:0007669"/>
    <property type="project" value="TreeGrafter"/>
</dbReference>
<feature type="domain" description="Histone deacetylase" evidence="1">
    <location>
        <begin position="104"/>
        <end position="432"/>
    </location>
</feature>
<dbReference type="Pfam" id="PF00850">
    <property type="entry name" value="Hist_deacetyl"/>
    <property type="match status" value="1"/>
</dbReference>
<dbReference type="SUPFAM" id="SSF52768">
    <property type="entry name" value="Arginase/deacetylase"/>
    <property type="match status" value="1"/>
</dbReference>
<reference evidence="2 3" key="1">
    <citation type="submission" date="2017-08" db="EMBL/GenBank/DDBJ databases">
        <title>Acidophilic green algal genome provides insights into adaptation to an acidic environment.</title>
        <authorList>
            <person name="Hirooka S."/>
            <person name="Hirose Y."/>
            <person name="Kanesaki Y."/>
            <person name="Higuchi S."/>
            <person name="Fujiwara T."/>
            <person name="Onuma R."/>
            <person name="Era A."/>
            <person name="Ohbayashi R."/>
            <person name="Uzuka A."/>
            <person name="Nozaki H."/>
            <person name="Yoshikawa H."/>
            <person name="Miyagishima S.Y."/>
        </authorList>
    </citation>
    <scope>NUCLEOTIDE SEQUENCE [LARGE SCALE GENOMIC DNA]</scope>
    <source>
        <strain evidence="2 3">NIES-2499</strain>
    </source>
</reference>
<dbReference type="InterPro" id="IPR023801">
    <property type="entry name" value="His_deacetylse_dom"/>
</dbReference>
<dbReference type="CDD" id="cd09992">
    <property type="entry name" value="HDAC_classII"/>
    <property type="match status" value="1"/>
</dbReference>
<evidence type="ECO:0000313" key="3">
    <source>
        <dbReference type="Proteomes" id="UP000232323"/>
    </source>
</evidence>
<organism evidence="2 3">
    <name type="scientific">Chlamydomonas eustigma</name>
    <dbReference type="NCBI Taxonomy" id="1157962"/>
    <lineage>
        <taxon>Eukaryota</taxon>
        <taxon>Viridiplantae</taxon>
        <taxon>Chlorophyta</taxon>
        <taxon>core chlorophytes</taxon>
        <taxon>Chlorophyceae</taxon>
        <taxon>CS clade</taxon>
        <taxon>Chlamydomonadales</taxon>
        <taxon>Chlamydomonadaceae</taxon>
        <taxon>Chlamydomonas</taxon>
    </lineage>
</organism>
<keyword evidence="3" id="KW-1185">Reference proteome</keyword>
<dbReference type="PRINTS" id="PR01270">
    <property type="entry name" value="HDASUPER"/>
</dbReference>
<dbReference type="Gene3D" id="3.40.800.20">
    <property type="entry name" value="Histone deacetylase domain"/>
    <property type="match status" value="2"/>
</dbReference>
<sequence>MEILHTSASTVPRWHLMTCAYERMQRRQTIAKADKVPNKFNKVYCVIQYGRNHNKLSHPECVERIQTIERALTDSRLLCDGGQCSSSSRNVEAPGGDISSATAVQLLSPSGRVPSAAELGLVHSTAYISKMFEISNTIQEPTLIDDSTYISPGSIQSVLEGLGAALDLADKIMGSPTCTGNQDVATSVTMGKNLPCSQSSVENTFVPHPRESNSTTTAMLSSYNNWHAGHYPNYEHPAGFAIIRPPGHHVLPNRPMGFGLINTISILARYCQCVHKRQRILIFDFDVHHGNGTMEIFYEDADVMYISTHQEGLWPYTGKVSNVGQGKGLGTTINIPLPGGSGDMAMRAVFDQVLGPAAEAFQPEVILVSAGYDSHKLDPLACMNLKTSSFGWMSHELSLLAHKHCEGRLIFILEGGYHLPSLADSVVASLKGLLHDSKC</sequence>
<accession>A0A250X0D4</accession>
<dbReference type="PANTHER" id="PTHR10625:SF11">
    <property type="entry name" value="HISTONE DEACETYLASE 14, CHLOROPLASTIC"/>
    <property type="match status" value="1"/>
</dbReference>
<dbReference type="AlphaFoldDB" id="A0A250X0D4"/>
<dbReference type="EMBL" id="BEGY01000017">
    <property type="protein sequence ID" value="GAX76352.1"/>
    <property type="molecule type" value="Genomic_DNA"/>
</dbReference>
<name>A0A250X0D4_9CHLO</name>
<dbReference type="GO" id="GO:0000118">
    <property type="term" value="C:histone deacetylase complex"/>
    <property type="evidence" value="ECO:0007669"/>
    <property type="project" value="TreeGrafter"/>
</dbReference>
<dbReference type="OrthoDB" id="424012at2759"/>
<dbReference type="GO" id="GO:0004407">
    <property type="term" value="F:histone deacetylase activity"/>
    <property type="evidence" value="ECO:0007669"/>
    <property type="project" value="TreeGrafter"/>
</dbReference>
<dbReference type="InterPro" id="IPR023696">
    <property type="entry name" value="Ureohydrolase_dom_sf"/>
</dbReference>
<comment type="caution">
    <text evidence="2">The sequence shown here is derived from an EMBL/GenBank/DDBJ whole genome shotgun (WGS) entry which is preliminary data.</text>
</comment>
<dbReference type="Proteomes" id="UP000232323">
    <property type="component" value="Unassembled WGS sequence"/>
</dbReference>
<evidence type="ECO:0000259" key="1">
    <source>
        <dbReference type="Pfam" id="PF00850"/>
    </source>
</evidence>
<protein>
    <recommendedName>
        <fullName evidence="1">Histone deacetylase domain-containing protein</fullName>
    </recommendedName>
</protein>